<dbReference type="Pfam" id="PF16964">
    <property type="entry name" value="TadF"/>
    <property type="match status" value="1"/>
</dbReference>
<evidence type="ECO:0000313" key="2">
    <source>
        <dbReference type="EMBL" id="GEA49595.1"/>
    </source>
</evidence>
<evidence type="ECO:0000313" key="3">
    <source>
        <dbReference type="Proteomes" id="UP000318717"/>
    </source>
</evidence>
<dbReference type="InterPro" id="IPR031582">
    <property type="entry name" value="TadF"/>
</dbReference>
<accession>A0A4Y3HRC8</accession>
<dbReference type="Proteomes" id="UP000318717">
    <property type="component" value="Unassembled WGS sequence"/>
</dbReference>
<sequence>MKHRVKQSGAFTVEAVFGITVLVMMMFFIGDLSQMLSAKTQASRVSYSLATSTKERLRFFDSRHTLSQADFDLINDIAADLLVRQAPEKQDGYGLTIESLTGSSSAPTAQKFSKDLDSGEKCNPGTDISALAHLRPTREDGVVFPIYQVTVCLKMEGFSQYFPGMRYANSSSVLPGR</sequence>
<keyword evidence="1" id="KW-0812">Transmembrane</keyword>
<dbReference type="AlphaFoldDB" id="A0A4Y3HRC8"/>
<protein>
    <submittedName>
        <fullName evidence="2">Tight adherance operon protein</fullName>
    </submittedName>
</protein>
<dbReference type="OrthoDB" id="5876198at2"/>
<reference evidence="2 3" key="1">
    <citation type="submission" date="2019-06" db="EMBL/GenBank/DDBJ databases">
        <title>Whole genome shotgun sequence of Vibrio inusitatus NBRC 102082.</title>
        <authorList>
            <person name="Hosoyama A."/>
            <person name="Uohara A."/>
            <person name="Ohji S."/>
            <person name="Ichikawa N."/>
        </authorList>
    </citation>
    <scope>NUCLEOTIDE SEQUENCE [LARGE SCALE GENOMIC DNA]</scope>
    <source>
        <strain evidence="2 3">NBRC 102082</strain>
    </source>
</reference>
<proteinExistence type="predicted"/>
<dbReference type="RefSeq" id="WP_141343940.1">
    <property type="nucleotide sequence ID" value="NZ_BJLF01000001.1"/>
</dbReference>
<comment type="caution">
    <text evidence="2">The sequence shown here is derived from an EMBL/GenBank/DDBJ whole genome shotgun (WGS) entry which is preliminary data.</text>
</comment>
<gene>
    <name evidence="2" type="primary">tadF</name>
    <name evidence="2" type="ORF">VIN01S_03990</name>
</gene>
<keyword evidence="1" id="KW-1133">Transmembrane helix</keyword>
<keyword evidence="1" id="KW-0472">Membrane</keyword>
<name>A0A4Y3HRC8_9VIBR</name>
<feature type="transmembrane region" description="Helical" evidence="1">
    <location>
        <begin position="12"/>
        <end position="30"/>
    </location>
</feature>
<keyword evidence="3" id="KW-1185">Reference proteome</keyword>
<organism evidence="2 3">
    <name type="scientific">Vibrio inusitatus NBRC 102082</name>
    <dbReference type="NCBI Taxonomy" id="1219070"/>
    <lineage>
        <taxon>Bacteria</taxon>
        <taxon>Pseudomonadati</taxon>
        <taxon>Pseudomonadota</taxon>
        <taxon>Gammaproteobacteria</taxon>
        <taxon>Vibrionales</taxon>
        <taxon>Vibrionaceae</taxon>
        <taxon>Vibrio</taxon>
    </lineage>
</organism>
<dbReference type="EMBL" id="BJLF01000001">
    <property type="protein sequence ID" value="GEA49595.1"/>
    <property type="molecule type" value="Genomic_DNA"/>
</dbReference>
<evidence type="ECO:0000256" key="1">
    <source>
        <dbReference type="SAM" id="Phobius"/>
    </source>
</evidence>